<evidence type="ECO:0000313" key="1">
    <source>
        <dbReference type="EMBL" id="KAE9037989.1"/>
    </source>
</evidence>
<accession>A0A6A3N3M4</accession>
<name>A0A6A3N3M4_9STRA</name>
<comment type="caution">
    <text evidence="1">The sequence shown here is derived from an EMBL/GenBank/DDBJ whole genome shotgun (WGS) entry which is preliminary data.</text>
</comment>
<organism evidence="1 2">
    <name type="scientific">Phytophthora rubi</name>
    <dbReference type="NCBI Taxonomy" id="129364"/>
    <lineage>
        <taxon>Eukaryota</taxon>
        <taxon>Sar</taxon>
        <taxon>Stramenopiles</taxon>
        <taxon>Oomycota</taxon>
        <taxon>Peronosporomycetes</taxon>
        <taxon>Peronosporales</taxon>
        <taxon>Peronosporaceae</taxon>
        <taxon>Phytophthora</taxon>
    </lineage>
</organism>
<protein>
    <submittedName>
        <fullName evidence="1">Uncharacterized protein</fullName>
    </submittedName>
</protein>
<proteinExistence type="predicted"/>
<reference evidence="1 2" key="1">
    <citation type="submission" date="2018-09" db="EMBL/GenBank/DDBJ databases">
        <title>Genomic investigation of the strawberry pathogen Phytophthora fragariae indicates pathogenicity is determined by transcriptional variation in three key races.</title>
        <authorList>
            <person name="Adams T.M."/>
            <person name="Armitage A.D."/>
            <person name="Sobczyk M.K."/>
            <person name="Bates H.J."/>
            <person name="Dunwell J.M."/>
            <person name="Nellist C.F."/>
            <person name="Harrison R.J."/>
        </authorList>
    </citation>
    <scope>NUCLEOTIDE SEQUENCE [LARGE SCALE GENOMIC DNA]</scope>
    <source>
        <strain evidence="1 2">SCRP249</strain>
    </source>
</reference>
<gene>
    <name evidence="1" type="ORF">PR001_g8149</name>
</gene>
<dbReference type="EMBL" id="QXFV01000423">
    <property type="protein sequence ID" value="KAE9037989.1"/>
    <property type="molecule type" value="Genomic_DNA"/>
</dbReference>
<dbReference type="Proteomes" id="UP000429607">
    <property type="component" value="Unassembled WGS sequence"/>
</dbReference>
<dbReference type="AlphaFoldDB" id="A0A6A3N3M4"/>
<sequence>MLEQLCGRHYVSYTRAEPIEPPWLIEQSAWISTEEMRARLPSMDFGGGDACAATEHGGPCSIADGEDDLHGDFDAAGASGGATTADIDVVTAVMQFKVALVFLASVDGRSERASQGSTQPPRDIALQYANLFLVAELEEMAALKAKGLIQETGRSDMPEDTQLIRTGWV</sequence>
<evidence type="ECO:0000313" key="2">
    <source>
        <dbReference type="Proteomes" id="UP000429607"/>
    </source>
</evidence>